<name>A0A6N7IYG6_9FIRM</name>
<evidence type="ECO:0000313" key="1">
    <source>
        <dbReference type="EMBL" id="MQN00980.1"/>
    </source>
</evidence>
<keyword evidence="2" id="KW-1185">Reference proteome</keyword>
<dbReference type="InterPro" id="IPR008792">
    <property type="entry name" value="PQQD"/>
</dbReference>
<dbReference type="Proteomes" id="UP000460257">
    <property type="component" value="Unassembled WGS sequence"/>
</dbReference>
<proteinExistence type="predicted"/>
<reference evidence="1" key="1">
    <citation type="journal article" date="2020" name="Appl. Environ. Microbiol.">
        <title>Medium-Chain Fatty Acid Synthesis by 'Candidatus Weimeria bifida' gen. nov., sp. nov., and 'Candidatus Pseudoramibacter fermentans' sp. nov.</title>
        <authorList>
            <person name="Scarborough M.J."/>
            <person name="Myers K.S."/>
            <person name="Donohue T.J."/>
            <person name="Noguera D.R."/>
        </authorList>
    </citation>
    <scope>NUCLEOTIDE SEQUENCE</scope>
    <source>
        <strain evidence="1">LCO1.1</strain>
    </source>
</reference>
<dbReference type="Gene3D" id="1.10.10.1150">
    <property type="entry name" value="Coenzyme PQQ synthesis protein D (PqqD)"/>
    <property type="match status" value="1"/>
</dbReference>
<dbReference type="EMBL" id="VOGC01000002">
    <property type="protein sequence ID" value="MQN00980.1"/>
    <property type="molecule type" value="Genomic_DNA"/>
</dbReference>
<evidence type="ECO:0000313" key="2">
    <source>
        <dbReference type="Proteomes" id="UP000460257"/>
    </source>
</evidence>
<protein>
    <submittedName>
        <fullName evidence="1">PqqD family protein</fullName>
    </submittedName>
</protein>
<dbReference type="AlphaFoldDB" id="A0A6N7IYG6"/>
<organism evidence="1 2">
    <name type="scientific">Candidatus Weimeria bifida</name>
    <dbReference type="NCBI Taxonomy" id="2599074"/>
    <lineage>
        <taxon>Bacteria</taxon>
        <taxon>Bacillati</taxon>
        <taxon>Bacillota</taxon>
        <taxon>Clostridia</taxon>
        <taxon>Lachnospirales</taxon>
        <taxon>Lachnospiraceae</taxon>
        <taxon>Candidatus Weimeria</taxon>
    </lineage>
</organism>
<gene>
    <name evidence="1" type="ORF">FRC54_03165</name>
</gene>
<accession>A0A6N7IYG6</accession>
<dbReference type="Pfam" id="PF05402">
    <property type="entry name" value="PqqD"/>
    <property type="match status" value="1"/>
</dbReference>
<comment type="caution">
    <text evidence="1">The sequence shown here is derived from an EMBL/GenBank/DDBJ whole genome shotgun (WGS) entry which is preliminary data.</text>
</comment>
<sequence length="116" mass="13826">MSAKKDNLLDYTPRPNRLYEWRVGDNGHVLIRVEHKGFYAKIAQTVFKRPRFSDIELDEFGSFVWQKLDGRTTVYQIGQLVKDEFGEKAEPLYERLGQYIKILHENKFIVYENKLK</sequence>
<dbReference type="InterPro" id="IPR041881">
    <property type="entry name" value="PqqD_sf"/>
</dbReference>